<feature type="compositionally biased region" description="Polar residues" evidence="1">
    <location>
        <begin position="114"/>
        <end position="130"/>
    </location>
</feature>
<evidence type="ECO:0000256" key="1">
    <source>
        <dbReference type="SAM" id="MobiDB-lite"/>
    </source>
</evidence>
<evidence type="ECO:0000313" key="3">
    <source>
        <dbReference type="Proteomes" id="UP001159428"/>
    </source>
</evidence>
<reference evidence="2 3" key="1">
    <citation type="submission" date="2022-05" db="EMBL/GenBank/DDBJ databases">
        <authorList>
            <consortium name="Genoscope - CEA"/>
            <person name="William W."/>
        </authorList>
    </citation>
    <scope>NUCLEOTIDE SEQUENCE [LARGE SCALE GENOMIC DNA]</scope>
</reference>
<keyword evidence="3" id="KW-1185">Reference proteome</keyword>
<protein>
    <recommendedName>
        <fullName evidence="4">C-type lectin domain-containing protein</fullName>
    </recommendedName>
</protein>
<sequence>MESEQEWQFITNEIQNKSGSQYGEWSIGLEKNSTTQKWTWINGKSLTIDKWHKVGINPDPNDTYGLIHREYPAGFKGSLSTYRSYLEREWICEEETATCQGICFVHPVPMSTSHPRTSIGTKAATIQSKTSSEHKSNDLSASRNKAVKINQRDFPESLPLNVLNVDARVEFASQNGTGIESLHSEPLVQQEGAYTELFPESMMTSENDGSRTYTSLVKSTEDSDTEYVNQITAAEYVNAC</sequence>
<proteinExistence type="predicted"/>
<dbReference type="EMBL" id="CALNXJ010000021">
    <property type="protein sequence ID" value="CAH3126236.1"/>
    <property type="molecule type" value="Genomic_DNA"/>
</dbReference>
<dbReference type="Gene3D" id="3.10.100.10">
    <property type="entry name" value="Mannose-Binding Protein A, subunit A"/>
    <property type="match status" value="1"/>
</dbReference>
<dbReference type="AlphaFoldDB" id="A0AAU9WUN3"/>
<gene>
    <name evidence="2" type="ORF">PMEA_00011998</name>
</gene>
<dbReference type="Proteomes" id="UP001159428">
    <property type="component" value="Unassembled WGS sequence"/>
</dbReference>
<dbReference type="CDD" id="cd00037">
    <property type="entry name" value="CLECT"/>
    <property type="match status" value="1"/>
</dbReference>
<feature type="region of interest" description="Disordered" evidence="1">
    <location>
        <begin position="114"/>
        <end position="143"/>
    </location>
</feature>
<evidence type="ECO:0008006" key="4">
    <source>
        <dbReference type="Google" id="ProtNLM"/>
    </source>
</evidence>
<accession>A0AAU9WUN3</accession>
<evidence type="ECO:0000313" key="2">
    <source>
        <dbReference type="EMBL" id="CAH3126236.1"/>
    </source>
</evidence>
<name>A0AAU9WUN3_9CNID</name>
<organism evidence="2 3">
    <name type="scientific">Pocillopora meandrina</name>
    <dbReference type="NCBI Taxonomy" id="46732"/>
    <lineage>
        <taxon>Eukaryota</taxon>
        <taxon>Metazoa</taxon>
        <taxon>Cnidaria</taxon>
        <taxon>Anthozoa</taxon>
        <taxon>Hexacorallia</taxon>
        <taxon>Scleractinia</taxon>
        <taxon>Astrocoeniina</taxon>
        <taxon>Pocilloporidae</taxon>
        <taxon>Pocillopora</taxon>
    </lineage>
</organism>
<dbReference type="InterPro" id="IPR016187">
    <property type="entry name" value="CTDL_fold"/>
</dbReference>
<dbReference type="InterPro" id="IPR016186">
    <property type="entry name" value="C-type_lectin-like/link_sf"/>
</dbReference>
<comment type="caution">
    <text evidence="2">The sequence shown here is derived from an EMBL/GenBank/DDBJ whole genome shotgun (WGS) entry which is preliminary data.</text>
</comment>
<dbReference type="SUPFAM" id="SSF56436">
    <property type="entry name" value="C-type lectin-like"/>
    <property type="match status" value="1"/>
</dbReference>